<dbReference type="EMBL" id="JAIQCV010000002">
    <property type="protein sequence ID" value="KAH1123280.1"/>
    <property type="molecule type" value="Genomic_DNA"/>
</dbReference>
<keyword evidence="3" id="KW-1185">Reference proteome</keyword>
<sequence>MLKSLSLNWAFNSMAWNGLVYTAFILNFVLICQHLLLQPLVSALVLRGISSLSGEVFEVSSIEQLIGPSNSGGIVLCSVLASGFVSRLQGEPKGFMEFGKRLVIKEMFSILASFVGLKSMPLYGISG</sequence>
<proteinExistence type="predicted"/>
<evidence type="ECO:0000313" key="3">
    <source>
        <dbReference type="Proteomes" id="UP000828251"/>
    </source>
</evidence>
<reference evidence="2 3" key="1">
    <citation type="journal article" date="2021" name="Plant Biotechnol. J.">
        <title>Multi-omics assisted identification of the key and species-specific regulatory components of drought-tolerant mechanisms in Gossypium stocksii.</title>
        <authorList>
            <person name="Yu D."/>
            <person name="Ke L."/>
            <person name="Zhang D."/>
            <person name="Wu Y."/>
            <person name="Sun Y."/>
            <person name="Mei J."/>
            <person name="Sun J."/>
            <person name="Sun Y."/>
        </authorList>
    </citation>
    <scope>NUCLEOTIDE SEQUENCE [LARGE SCALE GENOMIC DNA]</scope>
    <source>
        <strain evidence="3">cv. E1</strain>
        <tissue evidence="2">Leaf</tissue>
    </source>
</reference>
<protein>
    <submittedName>
        <fullName evidence="2">Uncharacterized protein</fullName>
    </submittedName>
</protein>
<feature type="transmembrane region" description="Helical" evidence="1">
    <location>
        <begin position="20"/>
        <end position="45"/>
    </location>
</feature>
<keyword evidence="1" id="KW-0472">Membrane</keyword>
<keyword evidence="1" id="KW-0812">Transmembrane</keyword>
<evidence type="ECO:0000256" key="1">
    <source>
        <dbReference type="SAM" id="Phobius"/>
    </source>
</evidence>
<dbReference type="Proteomes" id="UP000828251">
    <property type="component" value="Unassembled WGS sequence"/>
</dbReference>
<organism evidence="2 3">
    <name type="scientific">Gossypium stocksii</name>
    <dbReference type="NCBI Taxonomy" id="47602"/>
    <lineage>
        <taxon>Eukaryota</taxon>
        <taxon>Viridiplantae</taxon>
        <taxon>Streptophyta</taxon>
        <taxon>Embryophyta</taxon>
        <taxon>Tracheophyta</taxon>
        <taxon>Spermatophyta</taxon>
        <taxon>Magnoliopsida</taxon>
        <taxon>eudicotyledons</taxon>
        <taxon>Gunneridae</taxon>
        <taxon>Pentapetalae</taxon>
        <taxon>rosids</taxon>
        <taxon>malvids</taxon>
        <taxon>Malvales</taxon>
        <taxon>Malvaceae</taxon>
        <taxon>Malvoideae</taxon>
        <taxon>Gossypium</taxon>
    </lineage>
</organism>
<dbReference type="AlphaFoldDB" id="A0A9D3WH77"/>
<keyword evidence="1" id="KW-1133">Transmembrane helix</keyword>
<gene>
    <name evidence="2" type="ORF">J1N35_006440</name>
</gene>
<evidence type="ECO:0000313" key="2">
    <source>
        <dbReference type="EMBL" id="KAH1123280.1"/>
    </source>
</evidence>
<comment type="caution">
    <text evidence="2">The sequence shown here is derived from an EMBL/GenBank/DDBJ whole genome shotgun (WGS) entry which is preliminary data.</text>
</comment>
<name>A0A9D3WH77_9ROSI</name>
<accession>A0A9D3WH77</accession>